<organism evidence="11 12">
    <name type="scientific">Trapa incisa</name>
    <dbReference type="NCBI Taxonomy" id="236973"/>
    <lineage>
        <taxon>Eukaryota</taxon>
        <taxon>Viridiplantae</taxon>
        <taxon>Streptophyta</taxon>
        <taxon>Embryophyta</taxon>
        <taxon>Tracheophyta</taxon>
        <taxon>Spermatophyta</taxon>
        <taxon>Magnoliopsida</taxon>
        <taxon>eudicotyledons</taxon>
        <taxon>Gunneridae</taxon>
        <taxon>Pentapetalae</taxon>
        <taxon>rosids</taxon>
        <taxon>malvids</taxon>
        <taxon>Myrtales</taxon>
        <taxon>Lythraceae</taxon>
        <taxon>Trapa</taxon>
    </lineage>
</organism>
<evidence type="ECO:0000259" key="10">
    <source>
        <dbReference type="Pfam" id="PF01490"/>
    </source>
</evidence>
<protein>
    <recommendedName>
        <fullName evidence="10">Amino acid transporter transmembrane domain-containing protein</fullName>
    </recommendedName>
</protein>
<dbReference type="Proteomes" id="UP001345219">
    <property type="component" value="Chromosome 22"/>
</dbReference>
<keyword evidence="12" id="KW-1185">Reference proteome</keyword>
<dbReference type="EMBL" id="JAXIOK010000004">
    <property type="protein sequence ID" value="KAK4773323.1"/>
    <property type="molecule type" value="Genomic_DNA"/>
</dbReference>
<dbReference type="InterPro" id="IPR013057">
    <property type="entry name" value="AA_transpt_TM"/>
</dbReference>
<keyword evidence="5" id="KW-0029">Amino-acid transport</keyword>
<proteinExistence type="inferred from homology"/>
<comment type="caution">
    <text evidence="11">The sequence shown here is derived from an EMBL/GenBank/DDBJ whole genome shotgun (WGS) entry which is preliminary data.</text>
</comment>
<accession>A0AAN7KP60</accession>
<feature type="transmembrane region" description="Helical" evidence="9">
    <location>
        <begin position="309"/>
        <end position="331"/>
    </location>
</feature>
<dbReference type="AlphaFoldDB" id="A0AAN7KP60"/>
<feature type="domain" description="Amino acid transporter transmembrane" evidence="10">
    <location>
        <begin position="34"/>
        <end position="429"/>
    </location>
</feature>
<dbReference type="FunFam" id="1.20.1740.10:FF:000033">
    <property type="entry name" value="Lysine histidine transporter 1"/>
    <property type="match status" value="1"/>
</dbReference>
<keyword evidence="2" id="KW-0813">Transport</keyword>
<keyword evidence="4 9" id="KW-0812">Transmembrane</keyword>
<keyword evidence="6 9" id="KW-1133">Transmembrane helix</keyword>
<evidence type="ECO:0000256" key="5">
    <source>
        <dbReference type="ARBA" id="ARBA00022970"/>
    </source>
</evidence>
<comment type="subcellular location">
    <subcellularLocation>
        <location evidence="1">Cell membrane</location>
        <topology evidence="1">Multi-pass membrane protein</topology>
    </subcellularLocation>
</comment>
<evidence type="ECO:0000256" key="9">
    <source>
        <dbReference type="SAM" id="Phobius"/>
    </source>
</evidence>
<dbReference type="Pfam" id="PF01490">
    <property type="entry name" value="Aa_trans"/>
    <property type="match status" value="1"/>
</dbReference>
<gene>
    <name evidence="11" type="ORF">SAY87_028342</name>
</gene>
<feature type="transmembrane region" description="Helical" evidence="9">
    <location>
        <begin position="157"/>
        <end position="174"/>
    </location>
</feature>
<dbReference type="Gene3D" id="1.20.1740.10">
    <property type="entry name" value="Amino acid/polyamine transporter I"/>
    <property type="match status" value="1"/>
</dbReference>
<keyword evidence="7 9" id="KW-0472">Membrane</keyword>
<comment type="similarity">
    <text evidence="8">Belongs to the amino acid/polyamine transporter 2 family. Amino acid/auxin permease (AAAP) (TC 2.A.18.2) subfamily.</text>
</comment>
<dbReference type="PANTHER" id="PTHR48017">
    <property type="entry name" value="OS05G0424000 PROTEIN-RELATED"/>
    <property type="match status" value="1"/>
</dbReference>
<feature type="transmembrane region" description="Helical" evidence="9">
    <location>
        <begin position="267"/>
        <end position="289"/>
    </location>
</feature>
<evidence type="ECO:0000256" key="6">
    <source>
        <dbReference type="ARBA" id="ARBA00022989"/>
    </source>
</evidence>
<feature type="transmembrane region" description="Helical" evidence="9">
    <location>
        <begin position="411"/>
        <end position="435"/>
    </location>
</feature>
<keyword evidence="3" id="KW-1003">Cell membrane</keyword>
<feature type="transmembrane region" description="Helical" evidence="9">
    <location>
        <begin position="37"/>
        <end position="56"/>
    </location>
</feature>
<evidence type="ECO:0000313" key="12">
    <source>
        <dbReference type="Proteomes" id="UP001345219"/>
    </source>
</evidence>
<feature type="transmembrane region" description="Helical" evidence="9">
    <location>
        <begin position="352"/>
        <end position="372"/>
    </location>
</feature>
<evidence type="ECO:0000313" key="11">
    <source>
        <dbReference type="EMBL" id="KAK4773323.1"/>
    </source>
</evidence>
<feature type="transmembrane region" description="Helical" evidence="9">
    <location>
        <begin position="63"/>
        <end position="84"/>
    </location>
</feature>
<evidence type="ECO:0000256" key="3">
    <source>
        <dbReference type="ARBA" id="ARBA00022475"/>
    </source>
</evidence>
<reference evidence="11 12" key="1">
    <citation type="journal article" date="2023" name="Hortic Res">
        <title>Pangenome of water caltrop reveals structural variations and asymmetric subgenome divergence after allopolyploidization.</title>
        <authorList>
            <person name="Zhang X."/>
            <person name="Chen Y."/>
            <person name="Wang L."/>
            <person name="Yuan Y."/>
            <person name="Fang M."/>
            <person name="Shi L."/>
            <person name="Lu R."/>
            <person name="Comes H.P."/>
            <person name="Ma Y."/>
            <person name="Chen Y."/>
            <person name="Huang G."/>
            <person name="Zhou Y."/>
            <person name="Zheng Z."/>
            <person name="Qiu Y."/>
        </authorList>
    </citation>
    <scope>NUCLEOTIDE SEQUENCE [LARGE SCALE GENOMIC DNA]</scope>
    <source>
        <tissue evidence="11">Roots</tissue>
    </source>
</reference>
<evidence type="ECO:0000256" key="7">
    <source>
        <dbReference type="ARBA" id="ARBA00023136"/>
    </source>
</evidence>
<evidence type="ECO:0000256" key="1">
    <source>
        <dbReference type="ARBA" id="ARBA00004651"/>
    </source>
</evidence>
<evidence type="ECO:0000256" key="8">
    <source>
        <dbReference type="ARBA" id="ARBA00061463"/>
    </source>
</evidence>
<evidence type="ECO:0000256" key="2">
    <source>
        <dbReference type="ARBA" id="ARBA00022448"/>
    </source>
</evidence>
<evidence type="ECO:0000256" key="4">
    <source>
        <dbReference type="ARBA" id="ARBA00022692"/>
    </source>
</evidence>
<dbReference type="GO" id="GO:0015171">
    <property type="term" value="F:amino acid transmembrane transporter activity"/>
    <property type="evidence" value="ECO:0007669"/>
    <property type="project" value="UniProtKB-ARBA"/>
</dbReference>
<feature type="transmembrane region" description="Helical" evidence="9">
    <location>
        <begin position="378"/>
        <end position="399"/>
    </location>
</feature>
<sequence length="445" mass="49522">MKEEVREETTTAEAAAKEDEAKLNEWLAVTGSRSGNWWYSLFHNATAMVGAGVLGLPYAMAELGWGAGVTILVLSWIITLFTLWQMVEMHEAIPGRRFDRYHELGQYAFGERLGLWIVVPQQLMAQVGTDIVYMVTGGRSLQKFYSSICPSCKPLRATYFIMIFGAIQFLLSHIPSFNDIAGISTLAAIMSLSYSTMAWVASVERGVQPEVSYMPKGTTPTGKAFGFMAALGDVAFAYAAHCVVLEIQATIKSTPERPSKKPMWKGAVLAYIVVALCYFPVSIVGYYVFGNSVQDNILFSLEKPRWLIVAANLFVFFHVVGSYQVYAVPVFDTLESFLVKSMKFKPSGPLRYTTRYAYVALTMLVGVTFPFFGGLLSFVGGFAFAPTTYFIPCIIWLIIYKPKRFSLSWTVNWICIILGVVLTVLAPIGALRLIIVQVRTYKLFS</sequence>
<name>A0AAN7KP60_9MYRT</name>
<dbReference type="GO" id="GO:0005886">
    <property type="term" value="C:plasma membrane"/>
    <property type="evidence" value="ECO:0007669"/>
    <property type="project" value="UniProtKB-SubCell"/>
</dbReference>